<sequence length="353" mass="37401">MALPQSLNMVEREIPAEGRAKAAKQLAAPAAVGLGRKAPRSSVEEADEEDLELESAEEEEEEDVAGKAEAVEVEEVEDEEEAQAIKRPAAVPPKKRPKVGEAKGAEPGLTRAVQRRSVRSREAARKKKPAAVTILVATDEEDFDEVTEAMLQPAEIAPQEPGPQAQATGEVAATEGAAASGGEGEAAGEVEQSQSGSKLAPPVQHVAEPVSLALTPEPMQEAKRIKIYLRLGGVTYLGSVAAAATRPTASTPKRRRSREQTIPGTKGTLADTAVLEKELEETTKGVAKKKRASGRRKTKAEIAAELRKKPASGAVLKRPAAAQAPLTKPSRSGVRRPGMQRSRVQRSGVRRKG</sequence>
<reference evidence="2" key="1">
    <citation type="submission" date="2021-01" db="EMBL/GenBank/DDBJ databases">
        <authorList>
            <person name="Corre E."/>
            <person name="Pelletier E."/>
            <person name="Niang G."/>
            <person name="Scheremetjew M."/>
            <person name="Finn R."/>
            <person name="Kale V."/>
            <person name="Holt S."/>
            <person name="Cochrane G."/>
            <person name="Meng A."/>
            <person name="Brown T."/>
            <person name="Cohen L."/>
        </authorList>
    </citation>
    <scope>NUCLEOTIDE SEQUENCE</scope>
    <source>
        <strain evidence="2">Pbaha01</strain>
    </source>
</reference>
<feature type="region of interest" description="Disordered" evidence="1">
    <location>
        <begin position="281"/>
        <end position="353"/>
    </location>
</feature>
<feature type="compositionally biased region" description="Low complexity" evidence="1">
    <location>
        <begin position="164"/>
        <end position="178"/>
    </location>
</feature>
<dbReference type="AlphaFoldDB" id="A0A7S0BA50"/>
<feature type="region of interest" description="Disordered" evidence="1">
    <location>
        <begin position="27"/>
        <end position="129"/>
    </location>
</feature>
<dbReference type="EMBL" id="HBEG01052219">
    <property type="protein sequence ID" value="CAD8388087.1"/>
    <property type="molecule type" value="Transcribed_RNA"/>
</dbReference>
<feature type="compositionally biased region" description="Low complexity" evidence="1">
    <location>
        <begin position="242"/>
        <end position="251"/>
    </location>
</feature>
<feature type="compositionally biased region" description="Acidic residues" evidence="1">
    <location>
        <begin position="44"/>
        <end position="63"/>
    </location>
</feature>
<proteinExistence type="predicted"/>
<accession>A0A7S0BA50</accession>
<feature type="region of interest" description="Disordered" evidence="1">
    <location>
        <begin position="242"/>
        <end position="269"/>
    </location>
</feature>
<protein>
    <submittedName>
        <fullName evidence="2">Uncharacterized protein</fullName>
    </submittedName>
</protein>
<gene>
    <name evidence="2" type="ORF">PBAH0796_LOCUS31775</name>
</gene>
<evidence type="ECO:0000313" key="2">
    <source>
        <dbReference type="EMBL" id="CAD8388087.1"/>
    </source>
</evidence>
<feature type="compositionally biased region" description="Acidic residues" evidence="1">
    <location>
        <begin position="71"/>
        <end position="82"/>
    </location>
</feature>
<feature type="compositionally biased region" description="Basic residues" evidence="1">
    <location>
        <begin position="286"/>
        <end position="298"/>
    </location>
</feature>
<feature type="region of interest" description="Disordered" evidence="1">
    <location>
        <begin position="155"/>
        <end position="203"/>
    </location>
</feature>
<name>A0A7S0BA50_9DINO</name>
<feature type="compositionally biased region" description="Basic and acidic residues" evidence="1">
    <location>
        <begin position="299"/>
        <end position="308"/>
    </location>
</feature>
<organism evidence="2">
    <name type="scientific">Pyrodinium bahamense</name>
    <dbReference type="NCBI Taxonomy" id="73915"/>
    <lineage>
        <taxon>Eukaryota</taxon>
        <taxon>Sar</taxon>
        <taxon>Alveolata</taxon>
        <taxon>Dinophyceae</taxon>
        <taxon>Gonyaulacales</taxon>
        <taxon>Pyrocystaceae</taxon>
        <taxon>Pyrodinium</taxon>
    </lineage>
</organism>
<feature type="compositionally biased region" description="Basic residues" evidence="1">
    <location>
        <begin position="113"/>
        <end position="129"/>
    </location>
</feature>
<evidence type="ECO:0000256" key="1">
    <source>
        <dbReference type="SAM" id="MobiDB-lite"/>
    </source>
</evidence>